<reference evidence="1 2" key="3">
    <citation type="journal article" date="2022" name="Microbiol. Spectr.">
        <title>Folding features and dynamics of 3D genome architecture in plant fungal pathogens.</title>
        <authorList>
            <person name="Xia C."/>
        </authorList>
    </citation>
    <scope>NUCLEOTIDE SEQUENCE [LARGE SCALE GENOMIC DNA]</scope>
    <source>
        <strain evidence="1 2">93-210</strain>
    </source>
</reference>
<comment type="caution">
    <text evidence="1">The sequence shown here is derived from an EMBL/GenBank/DDBJ whole genome shotgun (WGS) entry which is preliminary data.</text>
</comment>
<evidence type="ECO:0000313" key="2">
    <source>
        <dbReference type="Proteomes" id="UP001060170"/>
    </source>
</evidence>
<dbReference type="EMBL" id="CM045874">
    <property type="protein sequence ID" value="KAI7945100.1"/>
    <property type="molecule type" value="Genomic_DNA"/>
</dbReference>
<keyword evidence="2" id="KW-1185">Reference proteome</keyword>
<dbReference type="Proteomes" id="UP001060170">
    <property type="component" value="Chromosome 10"/>
</dbReference>
<evidence type="ECO:0000313" key="1">
    <source>
        <dbReference type="EMBL" id="KAI7945100.1"/>
    </source>
</evidence>
<accession>A0ACC0E7N2</accession>
<gene>
    <name evidence="1" type="ORF">MJO28_010795</name>
</gene>
<reference evidence="2" key="1">
    <citation type="journal article" date="2018" name="BMC Genomics">
        <title>Genomic insights into host adaptation between the wheat stripe rust pathogen (Puccinia striiformis f. sp. tritici) and the barley stripe rust pathogen (Puccinia striiformis f. sp. hordei).</title>
        <authorList>
            <person name="Xia C."/>
            <person name="Wang M."/>
            <person name="Yin C."/>
            <person name="Cornejo O.E."/>
            <person name="Hulbert S.H."/>
            <person name="Chen X."/>
        </authorList>
    </citation>
    <scope>NUCLEOTIDE SEQUENCE [LARGE SCALE GENOMIC DNA]</scope>
    <source>
        <strain evidence="2">93-210</strain>
    </source>
</reference>
<proteinExistence type="predicted"/>
<sequence>MTTARPGGLGLQPHNPQYWLVRIYPSHLAAMSLCSKCKNWSDRGTFGDVCFECLQQSGVNVDKLLSFFSNQPTPAAPRPPPAPMPQSLPFPQPQSSLSSMSSRPYQTPTPNNHGYAYSHAPSTAHVMPPPHIPSSIARSAPLTPNTASQLASAPAYSEFQQMTTDKRIKPATREARDKKRKTSTNKLSTTDETTPIRHIDCGLLTLQGNKITKHTGIARILTKIDITNPRLFDDLRRQLWEYFSSELLSKGKVSALAPNAELCTHLQVGPTRIRHLDILIDLVKTSTLKKPVAIDLMYENPFDELSSSLGTESSNFPTSANTEGRVLRSTTKQPANPRLSSSNPSAWALGGLGGTVIRGDGTLSQKLASLGQPVSYSIEINPEGWTIGQRMVFHTNPVNPMPELTQRVVLLGLQQLRATSHPITLRVHDDDERNAIGQGSMRIAYPAQVKVTDEGGTEQVTEWVAKVRFRDQPANLIRHATDALMHEACGLLLQEYQKALEGCEHLSWALKSKGGKIQLVRHAVVLTGDPKRPSQIYFLEKRLNGPYVKFSSNVNFNVTLNQRGMDEQFFWLMNAFTHWSYLHSHGQSLVCDLQGVGPILTDPQIIDLDPKRWADGNNSSKGIQEFIANHHCFAVCIALGFTKPVDLCWQKEQAVPLHAAVEGSQNHASGLASARTPRLRGPSPNSDIVIQRPSKSKLPASLAHLLATAPASHLAEGNRNVGGSHAQNIQTSPERGPQKSRINDNIWIMHSAQGHSETRNSGSTLCNQ</sequence>
<reference evidence="2" key="2">
    <citation type="journal article" date="2018" name="Mol. Plant Microbe Interact.">
        <title>Genome sequence resources for the wheat stripe rust pathogen (Puccinia striiformis f. sp. tritici) and the barley stripe rust pathogen (Puccinia striiformis f. sp. hordei).</title>
        <authorList>
            <person name="Xia C."/>
            <person name="Wang M."/>
            <person name="Yin C."/>
            <person name="Cornejo O.E."/>
            <person name="Hulbert S.H."/>
            <person name="Chen X."/>
        </authorList>
    </citation>
    <scope>NUCLEOTIDE SEQUENCE [LARGE SCALE GENOMIC DNA]</scope>
    <source>
        <strain evidence="2">93-210</strain>
    </source>
</reference>
<organism evidence="1 2">
    <name type="scientific">Puccinia striiformis f. sp. tritici</name>
    <dbReference type="NCBI Taxonomy" id="168172"/>
    <lineage>
        <taxon>Eukaryota</taxon>
        <taxon>Fungi</taxon>
        <taxon>Dikarya</taxon>
        <taxon>Basidiomycota</taxon>
        <taxon>Pucciniomycotina</taxon>
        <taxon>Pucciniomycetes</taxon>
        <taxon>Pucciniales</taxon>
        <taxon>Pucciniaceae</taxon>
        <taxon>Puccinia</taxon>
    </lineage>
</organism>
<protein>
    <submittedName>
        <fullName evidence="1">Uncharacterized protein</fullName>
    </submittedName>
</protein>
<name>A0ACC0E7N2_9BASI</name>